<comment type="caution">
    <text evidence="2">The sequence shown here is derived from an EMBL/GenBank/DDBJ whole genome shotgun (WGS) entry which is preliminary data.</text>
</comment>
<evidence type="ECO:0000313" key="2">
    <source>
        <dbReference type="EMBL" id="MDR6968059.1"/>
    </source>
</evidence>
<proteinExistence type="predicted"/>
<dbReference type="RefSeq" id="WP_310026496.1">
    <property type="nucleotide sequence ID" value="NZ_JAVDVI010000008.1"/>
</dbReference>
<keyword evidence="3" id="KW-1185">Reference proteome</keyword>
<dbReference type="Proteomes" id="UP001255185">
    <property type="component" value="Unassembled WGS sequence"/>
</dbReference>
<gene>
    <name evidence="2" type="ORF">J2X31_002074</name>
</gene>
<dbReference type="EMBL" id="JAVDVI010000008">
    <property type="protein sequence ID" value="MDR6968059.1"/>
    <property type="molecule type" value="Genomic_DNA"/>
</dbReference>
<reference evidence="2 3" key="1">
    <citation type="submission" date="2023-07" db="EMBL/GenBank/DDBJ databases">
        <title>Sorghum-associated microbial communities from plants grown in Nebraska, USA.</title>
        <authorList>
            <person name="Schachtman D."/>
        </authorList>
    </citation>
    <scope>NUCLEOTIDE SEQUENCE [LARGE SCALE GENOMIC DNA]</scope>
    <source>
        <strain evidence="2 3">3773</strain>
    </source>
</reference>
<accession>A0ABU1TQ24</accession>
<feature type="domain" description="DinB-like" evidence="1">
    <location>
        <begin position="32"/>
        <end position="145"/>
    </location>
</feature>
<name>A0ABU1TQ24_9FLAO</name>
<dbReference type="InterPro" id="IPR034660">
    <property type="entry name" value="DinB/YfiT-like"/>
</dbReference>
<protein>
    <recommendedName>
        <fullName evidence="1">DinB-like domain-containing protein</fullName>
    </recommendedName>
</protein>
<evidence type="ECO:0000313" key="3">
    <source>
        <dbReference type="Proteomes" id="UP001255185"/>
    </source>
</evidence>
<evidence type="ECO:0000259" key="1">
    <source>
        <dbReference type="Pfam" id="PF12867"/>
    </source>
</evidence>
<dbReference type="Gene3D" id="1.20.120.450">
    <property type="entry name" value="dinb family like domain"/>
    <property type="match status" value="1"/>
</dbReference>
<organism evidence="2 3">
    <name type="scientific">Flavobacterium arsenatis</name>
    <dbReference type="NCBI Taxonomy" id="1484332"/>
    <lineage>
        <taxon>Bacteria</taxon>
        <taxon>Pseudomonadati</taxon>
        <taxon>Bacteroidota</taxon>
        <taxon>Flavobacteriia</taxon>
        <taxon>Flavobacteriales</taxon>
        <taxon>Flavobacteriaceae</taxon>
        <taxon>Flavobacterium</taxon>
    </lineage>
</organism>
<sequence length="150" mass="17803">MEEKLEEFGLLLNRLQVLYSTNSVVDFEVKLSENKWSKKEILGHLVDSVINNIQRFAEIQTFEKPYKIRTYNPDGLVKSNDYQNKNNQELLDLWISLNVHALHIIKNQTTETLAYKLILPNGEESDLKFLIEDYFEHLYHHLKQIDPTWI</sequence>
<dbReference type="Pfam" id="PF12867">
    <property type="entry name" value="DinB_2"/>
    <property type="match status" value="1"/>
</dbReference>
<dbReference type="SUPFAM" id="SSF109854">
    <property type="entry name" value="DinB/YfiT-like putative metalloenzymes"/>
    <property type="match status" value="1"/>
</dbReference>
<dbReference type="InterPro" id="IPR024775">
    <property type="entry name" value="DinB-like"/>
</dbReference>